<accession>A0A8S0YRC4</accession>
<reference evidence="1 2" key="1">
    <citation type="submission" date="2020-04" db="EMBL/GenBank/DDBJ databases">
        <authorList>
            <person name="Wallbank WR R."/>
            <person name="Pardo Diaz C."/>
            <person name="Kozak K."/>
            <person name="Martin S."/>
            <person name="Jiggins C."/>
            <person name="Moest M."/>
            <person name="Warren A I."/>
            <person name="Byers J.R.P. K."/>
            <person name="Montejo-Kovacevich G."/>
            <person name="Yen C E."/>
        </authorList>
    </citation>
    <scope>NUCLEOTIDE SEQUENCE [LARGE SCALE GENOMIC DNA]</scope>
</reference>
<dbReference type="AlphaFoldDB" id="A0A8S0YRC4"/>
<comment type="caution">
    <text evidence="1">The sequence shown here is derived from an EMBL/GenBank/DDBJ whole genome shotgun (WGS) entry which is preliminary data.</text>
</comment>
<evidence type="ECO:0000313" key="1">
    <source>
        <dbReference type="EMBL" id="CAB3221964.1"/>
    </source>
</evidence>
<organism evidence="1 2">
    <name type="scientific">Arctia plantaginis</name>
    <name type="common">Wood tiger moth</name>
    <name type="synonym">Phalaena plantaginis</name>
    <dbReference type="NCBI Taxonomy" id="874455"/>
    <lineage>
        <taxon>Eukaryota</taxon>
        <taxon>Metazoa</taxon>
        <taxon>Ecdysozoa</taxon>
        <taxon>Arthropoda</taxon>
        <taxon>Hexapoda</taxon>
        <taxon>Insecta</taxon>
        <taxon>Pterygota</taxon>
        <taxon>Neoptera</taxon>
        <taxon>Endopterygota</taxon>
        <taxon>Lepidoptera</taxon>
        <taxon>Glossata</taxon>
        <taxon>Ditrysia</taxon>
        <taxon>Noctuoidea</taxon>
        <taxon>Erebidae</taxon>
        <taxon>Arctiinae</taxon>
        <taxon>Arctia</taxon>
    </lineage>
</organism>
<proteinExistence type="predicted"/>
<protein>
    <submittedName>
        <fullName evidence="1">Uncharacterized protein</fullName>
    </submittedName>
</protein>
<dbReference type="OrthoDB" id="10248435at2759"/>
<gene>
    <name evidence="1" type="ORF">APLA_LOCUS1085</name>
</gene>
<name>A0A8S0YRC4_ARCPL</name>
<dbReference type="EMBL" id="CADEBD010000051">
    <property type="protein sequence ID" value="CAB3221964.1"/>
    <property type="molecule type" value="Genomic_DNA"/>
</dbReference>
<dbReference type="Proteomes" id="UP000494256">
    <property type="component" value="Unassembled WGS sequence"/>
</dbReference>
<sequence>MRALQFSPPAPRYCRVFHEGRAGPLARISREIARRSSQSGSAVALRRRLLVARYDREPALSAPNVRTEHARRK</sequence>
<evidence type="ECO:0000313" key="2">
    <source>
        <dbReference type="Proteomes" id="UP000494256"/>
    </source>
</evidence>